<keyword evidence="1" id="KW-0732">Signal</keyword>
<dbReference type="Proteomes" id="UP001501469">
    <property type="component" value="Unassembled WGS sequence"/>
</dbReference>
<comment type="caution">
    <text evidence="2">The sequence shown here is derived from an EMBL/GenBank/DDBJ whole genome shotgun (WGS) entry which is preliminary data.</text>
</comment>
<evidence type="ECO:0000313" key="2">
    <source>
        <dbReference type="EMBL" id="GAA4047888.1"/>
    </source>
</evidence>
<feature type="chain" id="PRO_5047283112" evidence="1">
    <location>
        <begin position="23"/>
        <end position="288"/>
    </location>
</feature>
<organism evidence="2 3">
    <name type="scientific">Hymenobacter glaciei</name>
    <dbReference type="NCBI Taxonomy" id="877209"/>
    <lineage>
        <taxon>Bacteria</taxon>
        <taxon>Pseudomonadati</taxon>
        <taxon>Bacteroidota</taxon>
        <taxon>Cytophagia</taxon>
        <taxon>Cytophagales</taxon>
        <taxon>Hymenobacteraceae</taxon>
        <taxon>Hymenobacter</taxon>
    </lineage>
</organism>
<gene>
    <name evidence="2" type="ORF">GCM10022409_37780</name>
</gene>
<reference evidence="3" key="1">
    <citation type="journal article" date="2019" name="Int. J. Syst. Evol. Microbiol.">
        <title>The Global Catalogue of Microorganisms (GCM) 10K type strain sequencing project: providing services to taxonomists for standard genome sequencing and annotation.</title>
        <authorList>
            <consortium name="The Broad Institute Genomics Platform"/>
            <consortium name="The Broad Institute Genome Sequencing Center for Infectious Disease"/>
            <person name="Wu L."/>
            <person name="Ma J."/>
        </authorList>
    </citation>
    <scope>NUCLEOTIDE SEQUENCE [LARGE SCALE GENOMIC DNA]</scope>
    <source>
        <strain evidence="3">JCM 17225</strain>
    </source>
</reference>
<dbReference type="EMBL" id="BAABDK010000029">
    <property type="protein sequence ID" value="GAA4047888.1"/>
    <property type="molecule type" value="Genomic_DNA"/>
</dbReference>
<dbReference type="RefSeq" id="WP_345057622.1">
    <property type="nucleotide sequence ID" value="NZ_BAABDK010000029.1"/>
</dbReference>
<proteinExistence type="predicted"/>
<feature type="signal peptide" evidence="1">
    <location>
        <begin position="1"/>
        <end position="22"/>
    </location>
</feature>
<accession>A0ABP7UMV5</accession>
<protein>
    <submittedName>
        <fullName evidence="2">Uncharacterized protein</fullName>
    </submittedName>
</protein>
<name>A0ABP7UMV5_9BACT</name>
<keyword evidence="3" id="KW-1185">Reference proteome</keyword>
<dbReference type="PROSITE" id="PS51257">
    <property type="entry name" value="PROKAR_LIPOPROTEIN"/>
    <property type="match status" value="1"/>
</dbReference>
<evidence type="ECO:0000313" key="3">
    <source>
        <dbReference type="Proteomes" id="UP001501469"/>
    </source>
</evidence>
<sequence>MITKHGLLLGLAAGLASCQQSADGAKTPASTAAKVALAAAKPAATLSDSLLLLVQNRQFANLWRNQASPNPPGVTPMEGFFGPDRYRISFALTHIRPDSLDPLALQVTGKSRFKEAVVPFSGVLQLRDLTPLKRASLTNTSVQDSLLRTYTAKAHFIFRQAPTQSHTGTFEGTGILEFYITKGGSISFVQTATEEPEGGTLALLYKGKWTEYHTNHQKELLLGRDYEAVGWGVLEAFTIGARGENVNPKYAKLGWDRYWENDEWWTGVKSPSTESHILDNKPIQLISR</sequence>
<evidence type="ECO:0000256" key="1">
    <source>
        <dbReference type="SAM" id="SignalP"/>
    </source>
</evidence>